<dbReference type="SUPFAM" id="SSF51556">
    <property type="entry name" value="Metallo-dependent hydrolases"/>
    <property type="match status" value="1"/>
</dbReference>
<feature type="domain" description="Amidohydrolase 3" evidence="2">
    <location>
        <begin position="101"/>
        <end position="584"/>
    </location>
</feature>
<feature type="signal peptide" evidence="1">
    <location>
        <begin position="1"/>
        <end position="34"/>
    </location>
</feature>
<dbReference type="PANTHER" id="PTHR22642:SF2">
    <property type="entry name" value="PROTEIN LONG AFTER FAR-RED 3"/>
    <property type="match status" value="1"/>
</dbReference>
<gene>
    <name evidence="3" type="ORF">K3152_00275</name>
</gene>
<dbReference type="PANTHER" id="PTHR22642">
    <property type="entry name" value="IMIDAZOLONEPROPIONASE"/>
    <property type="match status" value="1"/>
</dbReference>
<dbReference type="Gene3D" id="3.10.310.70">
    <property type="match status" value="1"/>
</dbReference>
<proteinExistence type="predicted"/>
<evidence type="ECO:0000313" key="4">
    <source>
        <dbReference type="Proteomes" id="UP000783253"/>
    </source>
</evidence>
<dbReference type="EMBL" id="JAIGNK010000001">
    <property type="protein sequence ID" value="MBX7456671.1"/>
    <property type="molecule type" value="Genomic_DNA"/>
</dbReference>
<dbReference type="InterPro" id="IPR011059">
    <property type="entry name" value="Metal-dep_hydrolase_composite"/>
</dbReference>
<dbReference type="InterPro" id="IPR032466">
    <property type="entry name" value="Metal_Hydrolase"/>
</dbReference>
<dbReference type="RefSeq" id="WP_221572118.1">
    <property type="nucleotide sequence ID" value="NZ_JAIGNK010000001.1"/>
</dbReference>
<sequence>MEAVIGARTGLAVLGALFLAACTSVTGPAAPADAADTILLNARVYTLDWGEPDREGNPAEDAPWSAAGWQPDAEAVALDDGNIVFVGTSDEALALRGPGTRVIDLDGATVIPGLVESHTHVVELGGKLDAVDLTDVGTEAEAVALVAARAADTPEGEWIFGAGWDEGAWANRYPDKVALSAAVPDHPVVLRSLHGFGLWVNEAALEAAGITADSVIPAGGEMRLGEDGAPSGLFLNRATTMLDAAIPAPSPEALQRQTLKGLQQMARDGYVALHEAGADSHAMQAFEALEAQGRLPVRVYAMLSLRDEPLMRKWIARGPDSDSDSMLVTRSVKAYYDGALGSRGARLLEDYADRPGHRGVSGEGYGFDRDLNAAAIRAGFQVGIHAIGDAGNREALDILEAAFAATPGAQANRHRIEHAQVIAPSDFARFAALGIIASMEPPHAVEDKAWAEDRLGPERIEGAYAWRTLRRAGVSLVFNADGPGSDQSIFYGLHAAITRRDKDLQPEGGWYAQEAVTIEEAVRAYTSWAAYASFREGRTGIIAPGRWADLTVINIDPFVLTKEDPAAILDGEILMTIVGGKVVFERD</sequence>
<name>A0ABS7IWY3_9SPHN</name>
<protein>
    <submittedName>
        <fullName evidence="3">Amidohydrolase</fullName>
    </submittedName>
</protein>
<organism evidence="3 4">
    <name type="scientific">Qipengyuania polymorpha</name>
    <dbReference type="NCBI Taxonomy" id="2867234"/>
    <lineage>
        <taxon>Bacteria</taxon>
        <taxon>Pseudomonadati</taxon>
        <taxon>Pseudomonadota</taxon>
        <taxon>Alphaproteobacteria</taxon>
        <taxon>Sphingomonadales</taxon>
        <taxon>Erythrobacteraceae</taxon>
        <taxon>Qipengyuania</taxon>
    </lineage>
</organism>
<comment type="caution">
    <text evidence="3">The sequence shown here is derived from an EMBL/GenBank/DDBJ whole genome shotgun (WGS) entry which is preliminary data.</text>
</comment>
<dbReference type="Proteomes" id="UP000783253">
    <property type="component" value="Unassembled WGS sequence"/>
</dbReference>
<dbReference type="Pfam" id="PF07969">
    <property type="entry name" value="Amidohydro_3"/>
    <property type="match status" value="1"/>
</dbReference>
<keyword evidence="1" id="KW-0732">Signal</keyword>
<evidence type="ECO:0000259" key="2">
    <source>
        <dbReference type="Pfam" id="PF07969"/>
    </source>
</evidence>
<accession>A0ABS7IWY3</accession>
<reference evidence="3 4" key="1">
    <citation type="submission" date="2021-08" db="EMBL/GenBank/DDBJ databases">
        <title>Comparative Genomics Analysis of the Genus Qipengyuania Reveals Extensive Genetic Diversity and Metabolic Versatility, Including the Description of Fifteen Novel Species.</title>
        <authorList>
            <person name="Liu Y."/>
        </authorList>
    </citation>
    <scope>NUCLEOTIDE SEQUENCE [LARGE SCALE GENOMIC DNA]</scope>
    <source>
        <strain evidence="3 4">1NDH17</strain>
    </source>
</reference>
<dbReference type="Gene3D" id="3.20.20.140">
    <property type="entry name" value="Metal-dependent hydrolases"/>
    <property type="match status" value="1"/>
</dbReference>
<feature type="chain" id="PRO_5046308418" evidence="1">
    <location>
        <begin position="35"/>
        <end position="587"/>
    </location>
</feature>
<dbReference type="CDD" id="cd01300">
    <property type="entry name" value="YtcJ_like"/>
    <property type="match status" value="1"/>
</dbReference>
<keyword evidence="4" id="KW-1185">Reference proteome</keyword>
<dbReference type="Gene3D" id="2.30.40.10">
    <property type="entry name" value="Urease, subunit C, domain 1"/>
    <property type="match status" value="1"/>
</dbReference>
<evidence type="ECO:0000256" key="1">
    <source>
        <dbReference type="SAM" id="SignalP"/>
    </source>
</evidence>
<evidence type="ECO:0000313" key="3">
    <source>
        <dbReference type="EMBL" id="MBX7456671.1"/>
    </source>
</evidence>
<dbReference type="SUPFAM" id="SSF51338">
    <property type="entry name" value="Composite domain of metallo-dependent hydrolases"/>
    <property type="match status" value="1"/>
</dbReference>
<dbReference type="InterPro" id="IPR013108">
    <property type="entry name" value="Amidohydro_3"/>
</dbReference>
<dbReference type="InterPro" id="IPR033932">
    <property type="entry name" value="YtcJ-like"/>
</dbReference>